<dbReference type="RefSeq" id="WP_251873202.1">
    <property type="nucleotide sequence ID" value="NZ_CP098755.1"/>
</dbReference>
<dbReference type="PANTHER" id="PTHR42951:SF4">
    <property type="entry name" value="ACYL-COENZYME A THIOESTERASE MBLAC2"/>
    <property type="match status" value="1"/>
</dbReference>
<dbReference type="InterPro" id="IPR050855">
    <property type="entry name" value="NDM-1-like"/>
</dbReference>
<name>A0ABY4WL79_9BACL</name>
<evidence type="ECO:0000256" key="1">
    <source>
        <dbReference type="ARBA" id="ARBA00034221"/>
    </source>
</evidence>
<feature type="domain" description="Metallo-beta-lactamase" evidence="4">
    <location>
        <begin position="22"/>
        <end position="219"/>
    </location>
</feature>
<dbReference type="Pfam" id="PF00753">
    <property type="entry name" value="Lactamase_B"/>
    <property type="match status" value="1"/>
</dbReference>
<comment type="catalytic activity">
    <reaction evidence="1">
        <text>3',5'-cyclic CMP + H2O = CMP + H(+)</text>
        <dbReference type="Rhea" id="RHEA:72675"/>
        <dbReference type="ChEBI" id="CHEBI:15377"/>
        <dbReference type="ChEBI" id="CHEBI:15378"/>
        <dbReference type="ChEBI" id="CHEBI:58003"/>
        <dbReference type="ChEBI" id="CHEBI:60377"/>
    </reaction>
    <physiologicalReaction direction="left-to-right" evidence="1">
        <dbReference type="Rhea" id="RHEA:72676"/>
    </physiologicalReaction>
</comment>
<dbReference type="InterPro" id="IPR001279">
    <property type="entry name" value="Metallo-B-lactamas"/>
</dbReference>
<reference evidence="5" key="1">
    <citation type="submission" date="2022-06" db="EMBL/GenBank/DDBJ databases">
        <title>Genome sequencing of Brevibacillus sp. BB3-R1.</title>
        <authorList>
            <person name="Heo J."/>
            <person name="Lee D."/>
            <person name="Won M."/>
            <person name="Han B.-H."/>
            <person name="Hong S.-B."/>
            <person name="Kwon S.-W."/>
        </authorList>
    </citation>
    <scope>NUCLEOTIDE SEQUENCE</scope>
    <source>
        <strain evidence="5">BB3-R1</strain>
    </source>
</reference>
<evidence type="ECO:0000313" key="5">
    <source>
        <dbReference type="EMBL" id="USG66124.1"/>
    </source>
</evidence>
<proteinExistence type="predicted"/>
<evidence type="ECO:0000256" key="3">
    <source>
        <dbReference type="ARBA" id="ARBA00048505"/>
    </source>
</evidence>
<comment type="function">
    <text evidence="2">Counteracts the endogenous Pycsar antiviral defense system. Phosphodiesterase that enables metal-dependent hydrolysis of host cyclic nucleotide Pycsar defense signals such as cCMP and cUMP.</text>
</comment>
<evidence type="ECO:0000256" key="2">
    <source>
        <dbReference type="ARBA" id="ARBA00034301"/>
    </source>
</evidence>
<organism evidence="5 6">
    <name type="scientific">Brevibacillus ruminantium</name>
    <dbReference type="NCBI Taxonomy" id="2950604"/>
    <lineage>
        <taxon>Bacteria</taxon>
        <taxon>Bacillati</taxon>
        <taxon>Bacillota</taxon>
        <taxon>Bacilli</taxon>
        <taxon>Bacillales</taxon>
        <taxon>Paenibacillaceae</taxon>
        <taxon>Brevibacillus</taxon>
    </lineage>
</organism>
<dbReference type="SMART" id="SM00849">
    <property type="entry name" value="Lactamase_B"/>
    <property type="match status" value="1"/>
</dbReference>
<evidence type="ECO:0000259" key="4">
    <source>
        <dbReference type="SMART" id="SM00849"/>
    </source>
</evidence>
<protein>
    <submittedName>
        <fullName evidence="5">MBL fold metallo-hydrolase</fullName>
    </submittedName>
</protein>
<keyword evidence="6" id="KW-1185">Reference proteome</keyword>
<dbReference type="Proteomes" id="UP001056500">
    <property type="component" value="Chromosome"/>
</dbReference>
<evidence type="ECO:0000313" key="6">
    <source>
        <dbReference type="Proteomes" id="UP001056500"/>
    </source>
</evidence>
<sequence>MRQISDHVWIYPQGEKSERVEPVVGAIITTNQTVLIDCGNCPSHAKAIQRALKERKAPPVSTIIYTHHHWDHTFGSCVFDAEVIACQQCAHELDKMAEIPWGPMWLEHEIRENPLMEKSNQAKLLVVDDWSELRIVKPNRVFSDQMTLNVDGITLQLQWVGGPHASDSITVEVVGQGVLFVADCFYPPPFHLRKPEDMVDWNMLNRLRKESIQWYVHGHGEPLTSDEVLKLCQQAEK</sequence>
<dbReference type="EMBL" id="CP098755">
    <property type="protein sequence ID" value="USG66124.1"/>
    <property type="molecule type" value="Genomic_DNA"/>
</dbReference>
<dbReference type="InterPro" id="IPR036866">
    <property type="entry name" value="RibonucZ/Hydroxyglut_hydro"/>
</dbReference>
<dbReference type="Gene3D" id="3.60.15.10">
    <property type="entry name" value="Ribonuclease Z/Hydroxyacylglutathione hydrolase-like"/>
    <property type="match status" value="1"/>
</dbReference>
<comment type="catalytic activity">
    <reaction evidence="3">
        <text>3',5'-cyclic UMP + H2O = UMP + H(+)</text>
        <dbReference type="Rhea" id="RHEA:70575"/>
        <dbReference type="ChEBI" id="CHEBI:15377"/>
        <dbReference type="ChEBI" id="CHEBI:15378"/>
        <dbReference type="ChEBI" id="CHEBI:57865"/>
        <dbReference type="ChEBI" id="CHEBI:184387"/>
    </reaction>
    <physiologicalReaction direction="left-to-right" evidence="3">
        <dbReference type="Rhea" id="RHEA:70576"/>
    </physiologicalReaction>
</comment>
<gene>
    <name evidence="5" type="ORF">NDK47_01955</name>
</gene>
<dbReference type="SUPFAM" id="SSF56281">
    <property type="entry name" value="Metallo-hydrolase/oxidoreductase"/>
    <property type="match status" value="1"/>
</dbReference>
<accession>A0ABY4WL79</accession>
<dbReference type="PANTHER" id="PTHR42951">
    <property type="entry name" value="METALLO-BETA-LACTAMASE DOMAIN-CONTAINING"/>
    <property type="match status" value="1"/>
</dbReference>